<keyword evidence="2" id="KW-1185">Reference proteome</keyword>
<proteinExistence type="predicted"/>
<protein>
    <submittedName>
        <fullName evidence="1">Uncharacterized protein</fullName>
    </submittedName>
</protein>
<dbReference type="EMBL" id="VUOB01000093">
    <property type="protein sequence ID" value="KAA2250161.1"/>
    <property type="molecule type" value="Genomic_DNA"/>
</dbReference>
<comment type="caution">
    <text evidence="1">The sequence shown here is derived from an EMBL/GenBank/DDBJ whole genome shotgun (WGS) entry which is preliminary data.</text>
</comment>
<dbReference type="Proteomes" id="UP000323454">
    <property type="component" value="Unassembled WGS sequence"/>
</dbReference>
<accession>A0A5B2WE67</accession>
<reference evidence="1 2" key="2">
    <citation type="submission" date="2019-09" db="EMBL/GenBank/DDBJ databases">
        <authorList>
            <person name="Jin C."/>
        </authorList>
    </citation>
    <scope>NUCLEOTIDE SEQUENCE [LARGE SCALE GENOMIC DNA]</scope>
    <source>
        <strain evidence="1 2">AN110305</strain>
    </source>
</reference>
<gene>
    <name evidence="1" type="ORF">F0L68_39140</name>
</gene>
<organism evidence="1 2">
    <name type="scientific">Solihabitans fulvus</name>
    <dbReference type="NCBI Taxonomy" id="1892852"/>
    <lineage>
        <taxon>Bacteria</taxon>
        <taxon>Bacillati</taxon>
        <taxon>Actinomycetota</taxon>
        <taxon>Actinomycetes</taxon>
        <taxon>Pseudonocardiales</taxon>
        <taxon>Pseudonocardiaceae</taxon>
        <taxon>Solihabitans</taxon>
    </lineage>
</organism>
<dbReference type="RefSeq" id="WP_149854979.1">
    <property type="nucleotide sequence ID" value="NZ_VUOB01000093.1"/>
</dbReference>
<sequence>MTTTTARGFRIRRTGPCAQPADDAWLRVDQPVSGVLLPNGSSTWLVTGPAEVRSVLTDPETAPRPVGASTVRGVS</sequence>
<evidence type="ECO:0000313" key="2">
    <source>
        <dbReference type="Proteomes" id="UP000323454"/>
    </source>
</evidence>
<name>A0A5B2WE67_9PSEU</name>
<reference evidence="1 2" key="1">
    <citation type="submission" date="2019-09" db="EMBL/GenBank/DDBJ databases">
        <title>Goodfellowia gen. nov., a new genus of the Pseudonocardineae related to Actinoalloteichus, containing Goodfellowia coeruleoviolacea gen. nov., comb. nov. gen. nov., comb. nov.</title>
        <authorList>
            <person name="Labeda D."/>
        </authorList>
    </citation>
    <scope>NUCLEOTIDE SEQUENCE [LARGE SCALE GENOMIC DNA]</scope>
    <source>
        <strain evidence="1 2">AN110305</strain>
    </source>
</reference>
<evidence type="ECO:0000313" key="1">
    <source>
        <dbReference type="EMBL" id="KAA2250161.1"/>
    </source>
</evidence>
<dbReference type="AlphaFoldDB" id="A0A5B2WE67"/>